<feature type="compositionally biased region" description="Low complexity" evidence="8">
    <location>
        <begin position="17"/>
        <end position="35"/>
    </location>
</feature>
<dbReference type="InterPro" id="IPR036388">
    <property type="entry name" value="WH-like_DNA-bd_sf"/>
</dbReference>
<evidence type="ECO:0000256" key="8">
    <source>
        <dbReference type="SAM" id="MobiDB-lite"/>
    </source>
</evidence>
<feature type="compositionally biased region" description="Low complexity" evidence="8">
    <location>
        <begin position="484"/>
        <end position="499"/>
    </location>
</feature>
<dbReference type="PRINTS" id="PR00056">
    <property type="entry name" value="HSFDOMAIN"/>
</dbReference>
<evidence type="ECO:0000256" key="3">
    <source>
        <dbReference type="ARBA" id="ARBA00023015"/>
    </source>
</evidence>
<feature type="region of interest" description="Disordered" evidence="8">
    <location>
        <begin position="552"/>
        <end position="625"/>
    </location>
</feature>
<keyword evidence="5" id="KW-0804">Transcription</keyword>
<feature type="region of interest" description="Disordered" evidence="8">
    <location>
        <begin position="386"/>
        <end position="425"/>
    </location>
</feature>
<reference evidence="10" key="1">
    <citation type="submission" date="2016-04" db="EMBL/GenBank/DDBJ databases">
        <authorList>
            <person name="Evans L.H."/>
            <person name="Alamgir A."/>
            <person name="Owens N."/>
            <person name="Weber N.D."/>
            <person name="Virtaneva K."/>
            <person name="Barbian K."/>
            <person name="Babar A."/>
            <person name="Rosenke K."/>
        </authorList>
    </citation>
    <scope>NUCLEOTIDE SEQUENCE [LARGE SCALE GENOMIC DNA]</scope>
    <source>
        <strain evidence="10">CBS 101.48</strain>
    </source>
</reference>
<dbReference type="OrthoDB" id="60033at2759"/>
<feature type="region of interest" description="Disordered" evidence="8">
    <location>
        <begin position="455"/>
        <end position="525"/>
    </location>
</feature>
<dbReference type="GO" id="GO:0003700">
    <property type="term" value="F:DNA-binding transcription factor activity"/>
    <property type="evidence" value="ECO:0007669"/>
    <property type="project" value="InterPro"/>
</dbReference>
<keyword evidence="4" id="KW-0238">DNA-binding</keyword>
<dbReference type="InterPro" id="IPR000232">
    <property type="entry name" value="HSF_DNA-bd"/>
</dbReference>
<protein>
    <recommendedName>
        <fullName evidence="9">HSF-type DNA-binding domain-containing protein</fullName>
    </recommendedName>
</protein>
<feature type="compositionally biased region" description="Basic and acidic residues" evidence="8">
    <location>
        <begin position="386"/>
        <end position="397"/>
    </location>
</feature>
<feature type="compositionally biased region" description="Low complexity" evidence="8">
    <location>
        <begin position="168"/>
        <end position="194"/>
    </location>
</feature>
<feature type="compositionally biased region" description="Polar residues" evidence="8">
    <location>
        <begin position="792"/>
        <end position="803"/>
    </location>
</feature>
<accession>A0A163KHM2</accession>
<dbReference type="GO" id="GO:0043565">
    <property type="term" value="F:sequence-specific DNA binding"/>
    <property type="evidence" value="ECO:0007669"/>
    <property type="project" value="InterPro"/>
</dbReference>
<evidence type="ECO:0000313" key="11">
    <source>
        <dbReference type="Proteomes" id="UP000078561"/>
    </source>
</evidence>
<name>A0A163KHM2_ABSGL</name>
<evidence type="ECO:0000256" key="5">
    <source>
        <dbReference type="ARBA" id="ARBA00023163"/>
    </source>
</evidence>
<feature type="region of interest" description="Disordered" evidence="8">
    <location>
        <begin position="1"/>
        <end position="52"/>
    </location>
</feature>
<proteinExistence type="inferred from homology"/>
<keyword evidence="6" id="KW-0539">Nucleus</keyword>
<feature type="compositionally biased region" description="Low complexity" evidence="8">
    <location>
        <begin position="603"/>
        <end position="620"/>
    </location>
</feature>
<comment type="similarity">
    <text evidence="2 7">Belongs to the HSF family.</text>
</comment>
<keyword evidence="3" id="KW-0805">Transcription regulation</keyword>
<dbReference type="GO" id="GO:0005634">
    <property type="term" value="C:nucleus"/>
    <property type="evidence" value="ECO:0007669"/>
    <property type="project" value="UniProtKB-SubCell"/>
</dbReference>
<feature type="region of interest" description="Disordered" evidence="8">
    <location>
        <begin position="741"/>
        <end position="803"/>
    </location>
</feature>
<dbReference type="InParanoid" id="A0A163KHM2"/>
<feature type="compositionally biased region" description="Basic residues" evidence="8">
    <location>
        <begin position="755"/>
        <end position="775"/>
    </location>
</feature>
<keyword evidence="11" id="KW-1185">Reference proteome</keyword>
<feature type="compositionally biased region" description="Basic residues" evidence="8">
    <location>
        <begin position="1"/>
        <end position="16"/>
    </location>
</feature>
<dbReference type="STRING" id="4829.A0A163KHM2"/>
<feature type="compositionally biased region" description="Low complexity" evidence="8">
    <location>
        <begin position="404"/>
        <end position="418"/>
    </location>
</feature>
<feature type="compositionally biased region" description="Polar residues" evidence="8">
    <location>
        <begin position="506"/>
        <end position="520"/>
    </location>
</feature>
<evidence type="ECO:0000313" key="10">
    <source>
        <dbReference type="EMBL" id="SAM08033.1"/>
    </source>
</evidence>
<dbReference type="InterPro" id="IPR036390">
    <property type="entry name" value="WH_DNA-bd_sf"/>
</dbReference>
<dbReference type="SUPFAM" id="SSF46785">
    <property type="entry name" value="Winged helix' DNA-binding domain"/>
    <property type="match status" value="1"/>
</dbReference>
<gene>
    <name evidence="10" type="primary">ABSGL_13691.1 scaffold 14267</name>
</gene>
<dbReference type="Gene3D" id="1.10.10.10">
    <property type="entry name" value="Winged helix-like DNA-binding domain superfamily/Winged helix DNA-binding domain"/>
    <property type="match status" value="1"/>
</dbReference>
<evidence type="ECO:0000259" key="9">
    <source>
        <dbReference type="SMART" id="SM00415"/>
    </source>
</evidence>
<evidence type="ECO:0000256" key="4">
    <source>
        <dbReference type="ARBA" id="ARBA00023125"/>
    </source>
</evidence>
<feature type="domain" description="HSF-type DNA-binding" evidence="9">
    <location>
        <begin position="55"/>
        <end position="160"/>
    </location>
</feature>
<dbReference type="FunFam" id="1.10.10.10:FF:000027">
    <property type="entry name" value="Heat shock transcription factor 1"/>
    <property type="match status" value="1"/>
</dbReference>
<comment type="subcellular location">
    <subcellularLocation>
        <location evidence="1">Nucleus</location>
    </subcellularLocation>
</comment>
<sequence length="803" mass="88472">MHSSKKASSAKRRRSVSRSPSPRESSSSSSIGWVESSRKKRSATGDGHSQRTQRSIPAFLNKLYSMVDDSSTDELIRWSKGGNSFIVEQQELFSKTVLPRFYKHNTFSSFVRQLNMYDFHKVPHLQQGVLVTDSEHELWEFSHPNFQRDRYELLHMVVRKRIRTNNDQQPQLSQQPHSQAQLQQQLQQQQQHSQRSSPMTTPTLHHHSQNPPLPLMEQALATSPGESSVSAPGARLNALGDTSMELEHVRLGSLVKDISTIRQHQHAISADLQHLHNDNEILWRETLLAREKHQKHQQVIERILLFLTSVFSNDGFSGGSGAGAAAAAAAIGSKKSQFMLGKTSELLGEGAGHLDSAVTPNLLIEEAVKLAGISATSLQKKFFEHGGLDDGSSKMENADSPVGQQQRQPSTSSQQQQRSDQDQEKGKFGMYKKGVMDPSFLLNALNDLYSIRDTSTSLSSPSLDLNPSAMKSYDPNRCEHQQQTTSTSPSPFSPTTTNPRAYYQPRDQQSSPRHSRQLPTQQNQQEHPLLQHLHHSQTHLHLQHPHLQHPYHLRSEQQSRMGHLPTMDSGGGMSAYNNTSTSSNSDGTKLNMERTPMPLQSGPATPGASSVTSSAAGTPTHVPTNNPLHSLHSLQAFSALTGMVGDMGGGNGGGGGGGDITRIVGLAESLHTATRSAEAISQDIDDLQISIESLAATMGLDANVAEGFDGYLDEFTDNYSNMISMATRNDKMQLFELAGNDSNTQDEQSQSHPQHQPHNHHNQHHHHQHQHHNHHQSPIQPTSGVSPVLNRGHTSMPPSSDGA</sequence>
<dbReference type="EMBL" id="LT554871">
    <property type="protein sequence ID" value="SAM08033.1"/>
    <property type="molecule type" value="Genomic_DNA"/>
</dbReference>
<dbReference type="Pfam" id="PF00447">
    <property type="entry name" value="HSF_DNA-bind"/>
    <property type="match status" value="1"/>
</dbReference>
<dbReference type="SMART" id="SM00415">
    <property type="entry name" value="HSF"/>
    <property type="match status" value="1"/>
</dbReference>
<feature type="region of interest" description="Disordered" evidence="8">
    <location>
        <begin position="167"/>
        <end position="212"/>
    </location>
</feature>
<evidence type="ECO:0000256" key="2">
    <source>
        <dbReference type="ARBA" id="ARBA00006403"/>
    </source>
</evidence>
<dbReference type="FunCoup" id="A0A163KHM2">
    <property type="interactions" value="282"/>
</dbReference>
<feature type="compositionally biased region" description="Low complexity" evidence="8">
    <location>
        <begin position="455"/>
        <end position="468"/>
    </location>
</feature>
<evidence type="ECO:0000256" key="7">
    <source>
        <dbReference type="RuleBase" id="RU004020"/>
    </source>
</evidence>
<dbReference type="Proteomes" id="UP000078561">
    <property type="component" value="Unassembled WGS sequence"/>
</dbReference>
<dbReference type="AlphaFoldDB" id="A0A163KHM2"/>
<dbReference type="PANTHER" id="PTHR10015:SF427">
    <property type="entry name" value="HEAT SHOCK FACTOR PROTEIN"/>
    <property type="match status" value="1"/>
</dbReference>
<organism evidence="10">
    <name type="scientific">Absidia glauca</name>
    <name type="common">Pin mould</name>
    <dbReference type="NCBI Taxonomy" id="4829"/>
    <lineage>
        <taxon>Eukaryota</taxon>
        <taxon>Fungi</taxon>
        <taxon>Fungi incertae sedis</taxon>
        <taxon>Mucoromycota</taxon>
        <taxon>Mucoromycotina</taxon>
        <taxon>Mucoromycetes</taxon>
        <taxon>Mucorales</taxon>
        <taxon>Cunninghamellaceae</taxon>
        <taxon>Absidia</taxon>
    </lineage>
</organism>
<evidence type="ECO:0000256" key="1">
    <source>
        <dbReference type="ARBA" id="ARBA00004123"/>
    </source>
</evidence>
<dbReference type="PANTHER" id="PTHR10015">
    <property type="entry name" value="HEAT SHOCK TRANSCRIPTION FACTOR"/>
    <property type="match status" value="1"/>
</dbReference>
<evidence type="ECO:0000256" key="6">
    <source>
        <dbReference type="ARBA" id="ARBA00023242"/>
    </source>
</evidence>